<evidence type="ECO:0000256" key="1">
    <source>
        <dbReference type="SAM" id="MobiDB-lite"/>
    </source>
</evidence>
<dbReference type="VEuPathDB" id="FungiDB:MSYG_2316"/>
<dbReference type="OrthoDB" id="3358698at2759"/>
<dbReference type="Proteomes" id="UP000186303">
    <property type="component" value="Chromosome 3"/>
</dbReference>
<evidence type="ECO:0000313" key="3">
    <source>
        <dbReference type="Proteomes" id="UP000186303"/>
    </source>
</evidence>
<keyword evidence="3" id="KW-1185">Reference proteome</keyword>
<dbReference type="OMA" id="PFADSHY"/>
<proteinExistence type="predicted"/>
<sequence length="490" mass="54961">MYVVAPALPAPYKWLNVPLRALTADRWPGYIPSWSPSNMDSFHVMFPSELREILLRNPALKHSSQWSMAILATATVVTSAMAIYYYAQYNGYETNISQLISSLSNQESSWASFSLSMFQEQDSDDEPYDDDDEHVDAELMDGFEKNMRSGSLSVRLVSADPTSQLSYAPIHMDLCRGKTSRVSSQDPLQRKDLAESLVSPFKSSSILKRESQSFSSQLLCDPRTLYELPRHRRRMARHLIHDPWDCLSPPPVALKDYFTTTDNGTGVVADEQVLASRRESANLPLCKAIDRKVAFKEPDWVPYIDTHGRARQRAVVAILARTIMDTPSGSSTPSTPAEEIGKDIFMQTLPTVSPEELGDGAEFWFERFTRATAAGGKHWDFRRRQNEPAEHFNSNIFDELLTPENVRMKCASPVPSLPLSRTTLDSDFTSSSDSNDSHMDISASTARCWKPSSVLAKRKHDIECDNAALELSLPGEKRWTGTEVTNSSCV</sequence>
<organism evidence="2 3">
    <name type="scientific">Malassezia sympodialis (strain ATCC 42132)</name>
    <name type="common">Atopic eczema-associated yeast</name>
    <dbReference type="NCBI Taxonomy" id="1230383"/>
    <lineage>
        <taxon>Eukaryota</taxon>
        <taxon>Fungi</taxon>
        <taxon>Dikarya</taxon>
        <taxon>Basidiomycota</taxon>
        <taxon>Ustilaginomycotina</taxon>
        <taxon>Malasseziomycetes</taxon>
        <taxon>Malasseziales</taxon>
        <taxon>Malasseziaceae</taxon>
        <taxon>Malassezia</taxon>
    </lineage>
</organism>
<feature type="region of interest" description="Disordered" evidence="1">
    <location>
        <begin position="421"/>
        <end position="440"/>
    </location>
</feature>
<gene>
    <name evidence="2" type="ORF">MSYG_2316</name>
</gene>
<reference evidence="3" key="1">
    <citation type="journal article" date="2017" name="Nucleic Acids Res.">
        <title>Proteogenomics produces comprehensive and highly accurate protein-coding gene annotation in a complete genome assembly of Malassezia sympodialis.</title>
        <authorList>
            <person name="Zhu Y."/>
            <person name="Engstroem P.G."/>
            <person name="Tellgren-Roth C."/>
            <person name="Baudo C.D."/>
            <person name="Kennell J.C."/>
            <person name="Sun S."/>
            <person name="Billmyre R.B."/>
            <person name="Schroeder M.S."/>
            <person name="Andersson A."/>
            <person name="Holm T."/>
            <person name="Sigurgeirsson B."/>
            <person name="Wu G."/>
            <person name="Sankaranarayanan S.R."/>
            <person name="Siddharthan R."/>
            <person name="Sanyal K."/>
            <person name="Lundeberg J."/>
            <person name="Nystedt B."/>
            <person name="Boekhout T."/>
            <person name="Dawson T.L. Jr."/>
            <person name="Heitman J."/>
            <person name="Scheynius A."/>
            <person name="Lehtioe J."/>
        </authorList>
    </citation>
    <scope>NUCLEOTIDE SEQUENCE [LARGE SCALE GENOMIC DNA]</scope>
    <source>
        <strain evidence="3">ATCC 42132</strain>
    </source>
</reference>
<dbReference type="EMBL" id="LT671823">
    <property type="protein sequence ID" value="SHO77974.1"/>
    <property type="molecule type" value="Genomic_DNA"/>
</dbReference>
<feature type="compositionally biased region" description="Low complexity" evidence="1">
    <location>
        <begin position="421"/>
        <end position="434"/>
    </location>
</feature>
<protein>
    <submittedName>
        <fullName evidence="2">Uncharacterized protein</fullName>
    </submittedName>
</protein>
<dbReference type="AlphaFoldDB" id="A0A1M8A6V8"/>
<name>A0A1M8A6V8_MALS4</name>
<dbReference type="STRING" id="1230383.A0A1M8A6V8"/>
<accession>A0A1M8A6V8</accession>
<evidence type="ECO:0000313" key="2">
    <source>
        <dbReference type="EMBL" id="SHO77974.1"/>
    </source>
</evidence>